<reference evidence="1 2" key="1">
    <citation type="submission" date="2024-04" db="EMBL/GenBank/DDBJ databases">
        <title>A novel species isolated from cricket.</title>
        <authorList>
            <person name="Wang H.-C."/>
        </authorList>
    </citation>
    <scope>NUCLEOTIDE SEQUENCE [LARGE SCALE GENOMIC DNA]</scope>
    <source>
        <strain evidence="1 2">WL0021</strain>
    </source>
</reference>
<gene>
    <name evidence="1" type="ORF">WJT86_10135</name>
</gene>
<keyword evidence="2" id="KW-1185">Reference proteome</keyword>
<protein>
    <recommendedName>
        <fullName evidence="3">Phage tail collar domain-containing protein</fullName>
    </recommendedName>
</protein>
<sequence length="427" mass="45144">MTSVLCPLSLQTIFYDGRPVVGAKVYVYEAGTTTPKTVFRDNVMQAAHSRPILTNGHGMVPPIYVGKGDYKLRVVTPGEVIISEVDGLSGSFTSDGTEPNETYPLQDPNATLRTGDILAAFRTGAKAGFVRCNGNTIGNSQSAASELPFGEPAGDTQPLGTAFNLFVHLWELQEVGLYLPVYANGSEVTRGSTAISDWNNNRQLGLPDLRGRVPMGLDGMGGPTSYRLQIQREITTTKGSTEAYVTDADGIIAGMVIIGTGIPTDTIIKSIEGMKLILSMPASSSTSAMMKMSLFKDASVLGAEGGDTMYYLTQEQLPSHSHKAATAITAAGKHVHGGRTSDMGAHAHNISSLTIGPVIAGVAGGGNYFLGDNVRSTDYAGAHSHDLIVYENGEHSHVAKTDIALTGENKAYAALPPSLLLSYYIKL</sequence>
<name>A0ABV0BKA1_9HYPH</name>
<organism evidence="1 2">
    <name type="scientific">Hohaiivirga grylli</name>
    <dbReference type="NCBI Taxonomy" id="3133970"/>
    <lineage>
        <taxon>Bacteria</taxon>
        <taxon>Pseudomonadati</taxon>
        <taxon>Pseudomonadota</taxon>
        <taxon>Alphaproteobacteria</taxon>
        <taxon>Hyphomicrobiales</taxon>
        <taxon>Methylobacteriaceae</taxon>
        <taxon>Hohaiivirga</taxon>
    </lineage>
</organism>
<accession>A0ABV0BKA1</accession>
<comment type="caution">
    <text evidence="1">The sequence shown here is derived from an EMBL/GenBank/DDBJ whole genome shotgun (WGS) entry which is preliminary data.</text>
</comment>
<dbReference type="Proteomes" id="UP001418637">
    <property type="component" value="Unassembled WGS sequence"/>
</dbReference>
<evidence type="ECO:0000313" key="1">
    <source>
        <dbReference type="EMBL" id="MEN3931414.1"/>
    </source>
</evidence>
<proteinExistence type="predicted"/>
<dbReference type="EMBL" id="JBBYXI010000003">
    <property type="protein sequence ID" value="MEN3931414.1"/>
    <property type="molecule type" value="Genomic_DNA"/>
</dbReference>
<dbReference type="RefSeq" id="WP_346337444.1">
    <property type="nucleotide sequence ID" value="NZ_JBBYXI010000003.1"/>
</dbReference>
<evidence type="ECO:0008006" key="3">
    <source>
        <dbReference type="Google" id="ProtNLM"/>
    </source>
</evidence>
<evidence type="ECO:0000313" key="2">
    <source>
        <dbReference type="Proteomes" id="UP001418637"/>
    </source>
</evidence>